<evidence type="ECO:0000256" key="2">
    <source>
        <dbReference type="PROSITE-ProRule" id="PRU00168"/>
    </source>
</evidence>
<name>A0A3Q2HR87_HORSE</name>
<dbReference type="InterPro" id="IPR023578">
    <property type="entry name" value="Ras_GEF_dom_sf"/>
</dbReference>
<feature type="domain" description="Ras-GEF" evidence="4">
    <location>
        <begin position="329"/>
        <end position="582"/>
    </location>
</feature>
<dbReference type="PROSITE" id="PS50009">
    <property type="entry name" value="RASGEF_CAT"/>
    <property type="match status" value="1"/>
</dbReference>
<dbReference type="SMART" id="SM00147">
    <property type="entry name" value="RasGEF"/>
    <property type="match status" value="1"/>
</dbReference>
<feature type="region of interest" description="Disordered" evidence="3">
    <location>
        <begin position="597"/>
        <end position="622"/>
    </location>
</feature>
<sequence length="622" mass="69411">MFSCCLPSCGGAGFRKAKKKSLFSHYRHWLGPHLHRLCPIGRRSTQSCTQEVVEELTDGFRYSISLDRDQLHRATINNQGCSESEDESTLSVTEACRMHALQAGMMQRLSESVLPAFPSRVLCSVTTSLCSYSGSSTAHQVLDQLFPRSHLPSIPGDALIPFGTHGGSLAHCVRDAGGQDHLPNAIYFLLGTWLGQGQDCSEPLRFPSWTLQLATLHVSFGGSHVEGHAYLRPGHLEHLKAIEAERKEPAPKLLPLPEPPEPVPDPGLEPAAPPVSPRVVELEPAAPESATPGPEQGPPLEAAPESSCPRAVTTEDQLREEKPNILDFPPQLVAEQLTRMAAELFKTLVPAHCLGSIWSERDNRERESLAPTVRDTVMHDNTVANCIVVTCLGDASMTAQDRARVVELWIRVAEECRGLGNFCSLHTILSALQSPAIAHLQDTWGQVSRESSRTWKKWVRREKRVSRELLVQEATSVLKTAERARQGAQERQRQQGVVPSLVTFFRFLELLDATMEDYVEGNVLNCRKWNEQFKLMEEIELLQEAANLYTVQPDEHFGAWFQAMEPLNKEESYSLSCQLEPRYHWVRKIRLFFKGKKNRSGQNTRPPTKGPVVVVDDPPETS</sequence>
<feature type="region of interest" description="Disordered" evidence="3">
    <location>
        <begin position="251"/>
        <end position="322"/>
    </location>
</feature>
<dbReference type="PaxDb" id="9796-ENSECAP00000036548"/>
<dbReference type="Bgee" id="ENSECAG00000035530">
    <property type="expression patterns" value="Expressed in testis and 22 other cell types or tissues"/>
</dbReference>
<dbReference type="InterPro" id="IPR036964">
    <property type="entry name" value="RASGEF_cat_dom_sf"/>
</dbReference>
<evidence type="ECO:0000313" key="6">
    <source>
        <dbReference type="Proteomes" id="UP000002281"/>
    </source>
</evidence>
<dbReference type="GO" id="GO:0007265">
    <property type="term" value="P:Ras protein signal transduction"/>
    <property type="evidence" value="ECO:0000318"/>
    <property type="project" value="GO_Central"/>
</dbReference>
<feature type="compositionally biased region" description="Pro residues" evidence="3">
    <location>
        <begin position="252"/>
        <end position="276"/>
    </location>
</feature>
<accession>A0A3Q2HR87</accession>
<dbReference type="Pfam" id="PF00617">
    <property type="entry name" value="RasGEF"/>
    <property type="match status" value="1"/>
</dbReference>
<dbReference type="STRING" id="9796.ENSECAP00000036548"/>
<keyword evidence="1 2" id="KW-0344">Guanine-nucleotide releasing factor</keyword>
<reference evidence="5" key="3">
    <citation type="submission" date="2025-09" db="UniProtKB">
        <authorList>
            <consortium name="Ensembl"/>
        </authorList>
    </citation>
    <scope>IDENTIFICATION</scope>
    <source>
        <strain evidence="5">Thoroughbred</strain>
    </source>
</reference>
<dbReference type="OMA" id="XKETSAF"/>
<dbReference type="PANTHER" id="PTHR23113">
    <property type="entry name" value="GUANINE NUCLEOTIDE EXCHANGE FACTOR"/>
    <property type="match status" value="1"/>
</dbReference>
<reference evidence="5" key="1">
    <citation type="journal article" date="2009" name="Science">
        <title>Genome sequence, comparative analysis, and population genetics of the domestic horse.</title>
        <authorList>
            <consortium name="Broad Institute Genome Sequencing Platform"/>
            <consortium name="Broad Institute Whole Genome Assembly Team"/>
            <person name="Wade C.M."/>
            <person name="Giulotto E."/>
            <person name="Sigurdsson S."/>
            <person name="Zoli M."/>
            <person name="Gnerre S."/>
            <person name="Imsland F."/>
            <person name="Lear T.L."/>
            <person name="Adelson D.L."/>
            <person name="Bailey E."/>
            <person name="Bellone R.R."/>
            <person name="Bloecker H."/>
            <person name="Distl O."/>
            <person name="Edgar R.C."/>
            <person name="Garber M."/>
            <person name="Leeb T."/>
            <person name="Mauceli E."/>
            <person name="MacLeod J.N."/>
            <person name="Penedo M.C.T."/>
            <person name="Raison J.M."/>
            <person name="Sharpe T."/>
            <person name="Vogel J."/>
            <person name="Andersson L."/>
            <person name="Antczak D.F."/>
            <person name="Biagi T."/>
            <person name="Binns M.M."/>
            <person name="Chowdhary B.P."/>
            <person name="Coleman S.J."/>
            <person name="Della Valle G."/>
            <person name="Fryc S."/>
            <person name="Guerin G."/>
            <person name="Hasegawa T."/>
            <person name="Hill E.W."/>
            <person name="Jurka J."/>
            <person name="Kiialainen A."/>
            <person name="Lindgren G."/>
            <person name="Liu J."/>
            <person name="Magnani E."/>
            <person name="Mickelson J.R."/>
            <person name="Murray J."/>
            <person name="Nergadze S.G."/>
            <person name="Onofrio R."/>
            <person name="Pedroni S."/>
            <person name="Piras M.F."/>
            <person name="Raudsepp T."/>
            <person name="Rocchi M."/>
            <person name="Roeed K.H."/>
            <person name="Ryder O.A."/>
            <person name="Searle S."/>
            <person name="Skow L."/>
            <person name="Swinburne J.E."/>
            <person name="Syvaenen A.C."/>
            <person name="Tozaki T."/>
            <person name="Valberg S.J."/>
            <person name="Vaudin M."/>
            <person name="White J.R."/>
            <person name="Zody M.C."/>
            <person name="Lander E.S."/>
            <person name="Lindblad-Toh K."/>
        </authorList>
    </citation>
    <scope>NUCLEOTIDE SEQUENCE [LARGE SCALE GENOMIC DNA]</scope>
    <source>
        <strain evidence="5">Thoroughbred</strain>
    </source>
</reference>
<reference evidence="5" key="2">
    <citation type="submission" date="2025-08" db="UniProtKB">
        <authorList>
            <consortium name="Ensembl"/>
        </authorList>
    </citation>
    <scope>IDENTIFICATION</scope>
    <source>
        <strain evidence="5">Thoroughbred</strain>
    </source>
</reference>
<protein>
    <recommendedName>
        <fullName evidence="4">Ras-GEF domain-containing protein</fullName>
    </recommendedName>
</protein>
<dbReference type="InterPro" id="IPR001895">
    <property type="entry name" value="RASGEF_cat_dom"/>
</dbReference>
<dbReference type="Gene3D" id="1.10.840.10">
    <property type="entry name" value="Ras guanine-nucleotide exchange factors catalytic domain"/>
    <property type="match status" value="1"/>
</dbReference>
<dbReference type="CDD" id="cd00155">
    <property type="entry name" value="RasGEF"/>
    <property type="match status" value="1"/>
</dbReference>
<dbReference type="GO" id="GO:0005085">
    <property type="term" value="F:guanyl-nucleotide exchange factor activity"/>
    <property type="evidence" value="ECO:0000318"/>
    <property type="project" value="GO_Central"/>
</dbReference>
<dbReference type="PANTHER" id="PTHR23113:SF35">
    <property type="entry name" value="RAL GUANINE NUCLEOTIDE DISSOCIATION STIMULATOR"/>
    <property type="match status" value="1"/>
</dbReference>
<gene>
    <name evidence="5" type="primary">LOC102149416</name>
</gene>
<keyword evidence="6" id="KW-1185">Reference proteome</keyword>
<evidence type="ECO:0000313" key="5">
    <source>
        <dbReference type="Ensembl" id="ENSECAP00000036548.1"/>
    </source>
</evidence>
<evidence type="ECO:0000256" key="1">
    <source>
        <dbReference type="ARBA" id="ARBA00022658"/>
    </source>
</evidence>
<dbReference type="GO" id="GO:0005886">
    <property type="term" value="C:plasma membrane"/>
    <property type="evidence" value="ECO:0000318"/>
    <property type="project" value="GO_Central"/>
</dbReference>
<dbReference type="AlphaFoldDB" id="A0A3Q2HR87"/>
<dbReference type="GeneTree" id="ENSGT00940000153181"/>
<dbReference type="OrthoDB" id="9537637at2759"/>
<organism evidence="5 6">
    <name type="scientific">Equus caballus</name>
    <name type="common">Horse</name>
    <dbReference type="NCBI Taxonomy" id="9796"/>
    <lineage>
        <taxon>Eukaryota</taxon>
        <taxon>Metazoa</taxon>
        <taxon>Chordata</taxon>
        <taxon>Craniata</taxon>
        <taxon>Vertebrata</taxon>
        <taxon>Euteleostomi</taxon>
        <taxon>Mammalia</taxon>
        <taxon>Eutheria</taxon>
        <taxon>Laurasiatheria</taxon>
        <taxon>Perissodactyla</taxon>
        <taxon>Equidae</taxon>
        <taxon>Equus</taxon>
    </lineage>
</organism>
<dbReference type="Proteomes" id="UP000002281">
    <property type="component" value="Unplaced"/>
</dbReference>
<dbReference type="InParanoid" id="A0A3Q2HR87"/>
<proteinExistence type="predicted"/>
<dbReference type="Ensembl" id="ENSECAT00000062349.3">
    <property type="protein sequence ID" value="ENSECAP00000036548.1"/>
    <property type="gene ID" value="ENSECAG00000035530.3"/>
</dbReference>
<dbReference type="Gene3D" id="1.20.870.10">
    <property type="entry name" value="Son of sevenless (SoS) protein Chain: S domain 1"/>
    <property type="match status" value="1"/>
</dbReference>
<dbReference type="SUPFAM" id="SSF48366">
    <property type="entry name" value="Ras GEF"/>
    <property type="match status" value="1"/>
</dbReference>
<dbReference type="SMR" id="A0A3Q2HR87"/>
<evidence type="ECO:0000256" key="3">
    <source>
        <dbReference type="SAM" id="MobiDB-lite"/>
    </source>
</evidence>
<evidence type="ECO:0000259" key="4">
    <source>
        <dbReference type="PROSITE" id="PS50009"/>
    </source>
</evidence>
<dbReference type="InterPro" id="IPR008937">
    <property type="entry name" value="Ras-like_GEF"/>
</dbReference>